<dbReference type="Gene3D" id="3.30.160.70">
    <property type="entry name" value="Methylated DNA-protein cysteine methyltransferase domain"/>
    <property type="match status" value="1"/>
</dbReference>
<dbReference type="RefSeq" id="WP_130483123.1">
    <property type="nucleotide sequence ID" value="NZ_SGWV01000011.1"/>
</dbReference>
<keyword evidence="4 9" id="KW-0489">Methyltransferase</keyword>
<feature type="active site" description="Nucleophile; methyl group acceptor" evidence="9">
    <location>
        <position position="142"/>
    </location>
</feature>
<evidence type="ECO:0000259" key="10">
    <source>
        <dbReference type="Pfam" id="PF01035"/>
    </source>
</evidence>
<proteinExistence type="inferred from homology"/>
<dbReference type="EMBL" id="SGWV01000011">
    <property type="protein sequence ID" value="RZS52119.1"/>
    <property type="molecule type" value="Genomic_DNA"/>
</dbReference>
<dbReference type="CDD" id="cd06445">
    <property type="entry name" value="ATase"/>
    <property type="match status" value="1"/>
</dbReference>
<evidence type="ECO:0000256" key="9">
    <source>
        <dbReference type="HAMAP-Rule" id="MF_00772"/>
    </source>
</evidence>
<sequence>MNTHEFLDVAATSAVRWTRHEIALGPLVLAANEAGLAGIWFEGQRHFDGPLAGWRRDDADALLHETARQLDAWCAGRRRDFALPLAPVGTPFQRAVWRGLCEIDHGQRLSYGELAARLGKPQASRAVGAATGRNPISLVIPCHRLVGGQGALTGYAGGLHRKVALLAFEAGQADLLLDPLDEVAGQAVPA</sequence>
<evidence type="ECO:0000259" key="11">
    <source>
        <dbReference type="Pfam" id="PF02870"/>
    </source>
</evidence>
<evidence type="ECO:0000256" key="7">
    <source>
        <dbReference type="ARBA" id="ARBA00023204"/>
    </source>
</evidence>
<dbReference type="PANTHER" id="PTHR10815:SF5">
    <property type="entry name" value="METHYLATED-DNA--PROTEIN-CYSTEINE METHYLTRANSFERASE"/>
    <property type="match status" value="1"/>
</dbReference>
<evidence type="ECO:0000256" key="3">
    <source>
        <dbReference type="ARBA" id="ARBA00022490"/>
    </source>
</evidence>
<dbReference type="GO" id="GO:0006307">
    <property type="term" value="P:DNA alkylation repair"/>
    <property type="evidence" value="ECO:0007669"/>
    <property type="project" value="UniProtKB-UniRule"/>
</dbReference>
<reference evidence="12 13" key="1">
    <citation type="submission" date="2019-02" db="EMBL/GenBank/DDBJ databases">
        <title>Genomic Encyclopedia of Type Strains, Phase IV (KMG-IV): sequencing the most valuable type-strain genomes for metagenomic binning, comparative biology and taxonomic classification.</title>
        <authorList>
            <person name="Goeker M."/>
        </authorList>
    </citation>
    <scope>NUCLEOTIDE SEQUENCE [LARGE SCALE GENOMIC DNA]</scope>
    <source>
        <strain evidence="12 13">DSM 10617</strain>
    </source>
</reference>
<keyword evidence="7 9" id="KW-0234">DNA repair</keyword>
<dbReference type="InterPro" id="IPR036631">
    <property type="entry name" value="MGMT_N_sf"/>
</dbReference>
<comment type="miscellaneous">
    <text evidence="9">This enzyme catalyzes only one turnover and therefore is not strictly catalytic. According to one definition, an enzyme is a biocatalyst that acts repeatedly and over many reaction cycles.</text>
</comment>
<dbReference type="GO" id="GO:0003908">
    <property type="term" value="F:methylated-DNA-[protein]-cysteine S-methyltransferase activity"/>
    <property type="evidence" value="ECO:0007669"/>
    <property type="project" value="UniProtKB-UniRule"/>
</dbReference>
<dbReference type="InterPro" id="IPR008332">
    <property type="entry name" value="MethylG_MeTrfase_N"/>
</dbReference>
<dbReference type="InterPro" id="IPR036388">
    <property type="entry name" value="WH-like_DNA-bd_sf"/>
</dbReference>
<accession>A0A4Q7LFZ2</accession>
<keyword evidence="5 9" id="KW-0808">Transferase</keyword>
<evidence type="ECO:0000313" key="13">
    <source>
        <dbReference type="Proteomes" id="UP000293433"/>
    </source>
</evidence>
<gene>
    <name evidence="12" type="ORF">EV685_3308</name>
</gene>
<evidence type="ECO:0000256" key="6">
    <source>
        <dbReference type="ARBA" id="ARBA00022763"/>
    </source>
</evidence>
<dbReference type="InterPro" id="IPR001497">
    <property type="entry name" value="MethylDNA_cys_MeTrfase_AS"/>
</dbReference>
<dbReference type="Gene3D" id="1.10.10.10">
    <property type="entry name" value="Winged helix-like DNA-binding domain superfamily/Winged helix DNA-binding domain"/>
    <property type="match status" value="1"/>
</dbReference>
<comment type="catalytic activity">
    <reaction evidence="8 9">
        <text>a 6-O-methyl-2'-deoxyguanosine in DNA + L-cysteinyl-[protein] = S-methyl-L-cysteinyl-[protein] + a 2'-deoxyguanosine in DNA</text>
        <dbReference type="Rhea" id="RHEA:24000"/>
        <dbReference type="Rhea" id="RHEA-COMP:10131"/>
        <dbReference type="Rhea" id="RHEA-COMP:10132"/>
        <dbReference type="Rhea" id="RHEA-COMP:11367"/>
        <dbReference type="Rhea" id="RHEA-COMP:11368"/>
        <dbReference type="ChEBI" id="CHEBI:29950"/>
        <dbReference type="ChEBI" id="CHEBI:82612"/>
        <dbReference type="ChEBI" id="CHEBI:85445"/>
        <dbReference type="ChEBI" id="CHEBI:85448"/>
        <dbReference type="EC" id="2.1.1.63"/>
    </reaction>
</comment>
<dbReference type="Pfam" id="PF02870">
    <property type="entry name" value="Methyltransf_1N"/>
    <property type="match status" value="1"/>
</dbReference>
<comment type="caution">
    <text evidence="12">The sequence shown here is derived from an EMBL/GenBank/DDBJ whole genome shotgun (WGS) entry which is preliminary data.</text>
</comment>
<evidence type="ECO:0000313" key="12">
    <source>
        <dbReference type="EMBL" id="RZS52119.1"/>
    </source>
</evidence>
<keyword evidence="3 9" id="KW-0963">Cytoplasm</keyword>
<dbReference type="InterPro" id="IPR014048">
    <property type="entry name" value="MethylDNA_cys_MeTrfase_DNA-bd"/>
</dbReference>
<evidence type="ECO:0000256" key="4">
    <source>
        <dbReference type="ARBA" id="ARBA00022603"/>
    </source>
</evidence>
<dbReference type="Pfam" id="PF01035">
    <property type="entry name" value="DNA_binding_1"/>
    <property type="match status" value="1"/>
</dbReference>
<keyword evidence="13" id="KW-1185">Reference proteome</keyword>
<comment type="similarity">
    <text evidence="2 9">Belongs to the MGMT family.</text>
</comment>
<comment type="subcellular location">
    <subcellularLocation>
        <location evidence="9">Cytoplasm</location>
    </subcellularLocation>
</comment>
<feature type="domain" description="Methylguanine DNA methyltransferase ribonuclease-like" evidence="11">
    <location>
        <begin position="17"/>
        <end position="87"/>
    </location>
</feature>
<dbReference type="HAMAP" id="MF_00772">
    <property type="entry name" value="OGT"/>
    <property type="match status" value="1"/>
</dbReference>
<evidence type="ECO:0000256" key="1">
    <source>
        <dbReference type="ARBA" id="ARBA00001286"/>
    </source>
</evidence>
<comment type="function">
    <text evidence="9">Involved in the cellular defense against the biological effects of O6-methylguanine (O6-MeG) and O4-methylthymine (O4-MeT) in DNA. Repairs the methylated nucleobase in DNA by stoichiometrically transferring the methyl group to a cysteine residue in the enzyme. This is a suicide reaction: the enzyme is irreversibly inactivated.</text>
</comment>
<dbReference type="EC" id="2.1.1.63" evidence="9"/>
<dbReference type="InterPro" id="IPR036217">
    <property type="entry name" value="MethylDNA_cys_MeTrfase_DNAb"/>
</dbReference>
<dbReference type="PANTHER" id="PTHR10815">
    <property type="entry name" value="METHYLATED-DNA--PROTEIN-CYSTEINE METHYLTRANSFERASE"/>
    <property type="match status" value="1"/>
</dbReference>
<dbReference type="NCBIfam" id="TIGR00589">
    <property type="entry name" value="ogt"/>
    <property type="match status" value="1"/>
</dbReference>
<dbReference type="SUPFAM" id="SSF53155">
    <property type="entry name" value="Methylated DNA-protein cysteine methyltransferase domain"/>
    <property type="match status" value="1"/>
</dbReference>
<evidence type="ECO:0000256" key="8">
    <source>
        <dbReference type="ARBA" id="ARBA00049348"/>
    </source>
</evidence>
<evidence type="ECO:0000256" key="5">
    <source>
        <dbReference type="ARBA" id="ARBA00022679"/>
    </source>
</evidence>
<dbReference type="SUPFAM" id="SSF46767">
    <property type="entry name" value="Methylated DNA-protein cysteine methyltransferase, C-terminal domain"/>
    <property type="match status" value="1"/>
</dbReference>
<keyword evidence="6 9" id="KW-0227">DNA damage</keyword>
<dbReference type="GO" id="GO:0005737">
    <property type="term" value="C:cytoplasm"/>
    <property type="evidence" value="ECO:0007669"/>
    <property type="project" value="UniProtKB-SubCell"/>
</dbReference>
<protein>
    <recommendedName>
        <fullName evidence="9">Methylated-DNA--protein-cysteine methyltransferase</fullName>
        <ecNumber evidence="9">2.1.1.63</ecNumber>
    </recommendedName>
    <alternativeName>
        <fullName evidence="9">6-O-methylguanine-DNA methyltransferase</fullName>
        <shortName evidence="9">MGMT</shortName>
    </alternativeName>
    <alternativeName>
        <fullName evidence="9">O-6-methylguanine-DNA-alkyltransferase</fullName>
    </alternativeName>
</protein>
<evidence type="ECO:0000256" key="2">
    <source>
        <dbReference type="ARBA" id="ARBA00008711"/>
    </source>
</evidence>
<name>A0A4Q7LFZ2_9BURK</name>
<dbReference type="GO" id="GO:0032259">
    <property type="term" value="P:methylation"/>
    <property type="evidence" value="ECO:0007669"/>
    <property type="project" value="UniProtKB-KW"/>
</dbReference>
<dbReference type="OrthoDB" id="9802228at2"/>
<dbReference type="Proteomes" id="UP000293433">
    <property type="component" value="Unassembled WGS sequence"/>
</dbReference>
<dbReference type="FunFam" id="1.10.10.10:FF:000214">
    <property type="entry name" value="Methylated-DNA--protein-cysteine methyltransferase"/>
    <property type="match status" value="1"/>
</dbReference>
<dbReference type="InterPro" id="IPR023546">
    <property type="entry name" value="MGMT"/>
</dbReference>
<dbReference type="PROSITE" id="PS00374">
    <property type="entry name" value="MGMT"/>
    <property type="match status" value="1"/>
</dbReference>
<comment type="catalytic activity">
    <reaction evidence="1 9">
        <text>a 4-O-methyl-thymidine in DNA + L-cysteinyl-[protein] = a thymidine in DNA + S-methyl-L-cysteinyl-[protein]</text>
        <dbReference type="Rhea" id="RHEA:53428"/>
        <dbReference type="Rhea" id="RHEA-COMP:10131"/>
        <dbReference type="Rhea" id="RHEA-COMP:10132"/>
        <dbReference type="Rhea" id="RHEA-COMP:13555"/>
        <dbReference type="Rhea" id="RHEA-COMP:13556"/>
        <dbReference type="ChEBI" id="CHEBI:29950"/>
        <dbReference type="ChEBI" id="CHEBI:82612"/>
        <dbReference type="ChEBI" id="CHEBI:137386"/>
        <dbReference type="ChEBI" id="CHEBI:137387"/>
        <dbReference type="EC" id="2.1.1.63"/>
    </reaction>
</comment>
<feature type="domain" description="Methylated-DNA-[protein]-cysteine S-methyltransferase DNA binding" evidence="10">
    <location>
        <begin position="91"/>
        <end position="170"/>
    </location>
</feature>
<dbReference type="AlphaFoldDB" id="A0A4Q7LFZ2"/>
<organism evidence="12 13">
    <name type="scientific">Sphaerotilus mobilis</name>
    <dbReference type="NCBI Taxonomy" id="47994"/>
    <lineage>
        <taxon>Bacteria</taxon>
        <taxon>Pseudomonadati</taxon>
        <taxon>Pseudomonadota</taxon>
        <taxon>Betaproteobacteria</taxon>
        <taxon>Burkholderiales</taxon>
        <taxon>Sphaerotilaceae</taxon>
        <taxon>Sphaerotilus</taxon>
    </lineage>
</organism>